<dbReference type="Proteomes" id="UP001060919">
    <property type="component" value="Chromosome"/>
</dbReference>
<evidence type="ECO:0000313" key="1">
    <source>
        <dbReference type="EMBL" id="BDS11497.1"/>
    </source>
</evidence>
<organism evidence="1 2">
    <name type="scientific">Aureispira anguillae</name>
    <dbReference type="NCBI Taxonomy" id="2864201"/>
    <lineage>
        <taxon>Bacteria</taxon>
        <taxon>Pseudomonadati</taxon>
        <taxon>Bacteroidota</taxon>
        <taxon>Saprospiria</taxon>
        <taxon>Saprospirales</taxon>
        <taxon>Saprospiraceae</taxon>
        <taxon>Aureispira</taxon>
    </lineage>
</organism>
<gene>
    <name evidence="1" type="ORF">AsAng_0022110</name>
</gene>
<dbReference type="EMBL" id="AP026867">
    <property type="protein sequence ID" value="BDS11497.1"/>
    <property type="molecule type" value="Genomic_DNA"/>
</dbReference>
<reference evidence="1" key="1">
    <citation type="submission" date="2022-09" db="EMBL/GenBank/DDBJ databases">
        <title>Aureispira anguillicida sp. nov., isolated from Leptocephalus of Japanese eel Anguilla japonica.</title>
        <authorList>
            <person name="Yuasa K."/>
            <person name="Mekata T."/>
            <person name="Ikunari K."/>
        </authorList>
    </citation>
    <scope>NUCLEOTIDE SEQUENCE</scope>
    <source>
        <strain evidence="1">EL160426</strain>
    </source>
</reference>
<sequence length="64" mass="7404">MKRDKKLLSLTAQLKRLKLFIILASLTAQKRATYLIRPEQDFTRHHKLDFATTVGLILGLLKKV</sequence>
<name>A0A915YED0_9BACT</name>
<accession>A0A915YED0</accession>
<dbReference type="RefSeq" id="WP_264792668.1">
    <property type="nucleotide sequence ID" value="NZ_AP026867.1"/>
</dbReference>
<proteinExistence type="predicted"/>
<keyword evidence="2" id="KW-1185">Reference proteome</keyword>
<dbReference type="KEGG" id="aup:AsAng_0022110"/>
<dbReference type="AlphaFoldDB" id="A0A915YED0"/>
<evidence type="ECO:0000313" key="2">
    <source>
        <dbReference type="Proteomes" id="UP001060919"/>
    </source>
</evidence>
<protein>
    <submittedName>
        <fullName evidence="1">Uncharacterized protein</fullName>
    </submittedName>
</protein>